<dbReference type="InterPro" id="IPR005467">
    <property type="entry name" value="His_kinase_dom"/>
</dbReference>
<organism evidence="14 15">
    <name type="scientific">Oceanisphaera pacifica</name>
    <dbReference type="NCBI Taxonomy" id="2818389"/>
    <lineage>
        <taxon>Bacteria</taxon>
        <taxon>Pseudomonadati</taxon>
        <taxon>Pseudomonadota</taxon>
        <taxon>Gammaproteobacteria</taxon>
        <taxon>Aeromonadales</taxon>
        <taxon>Aeromonadaceae</taxon>
        <taxon>Oceanisphaera</taxon>
    </lineage>
</organism>
<evidence type="ECO:0000256" key="4">
    <source>
        <dbReference type="ARBA" id="ARBA00022475"/>
    </source>
</evidence>
<dbReference type="Gene3D" id="3.30.565.10">
    <property type="entry name" value="Histidine kinase-like ATPase, C-terminal domain"/>
    <property type="match status" value="1"/>
</dbReference>
<keyword evidence="10" id="KW-0902">Two-component regulatory system</keyword>
<dbReference type="Gene3D" id="3.30.450.20">
    <property type="entry name" value="PAS domain"/>
    <property type="match status" value="1"/>
</dbReference>
<keyword evidence="8" id="KW-0418">Kinase</keyword>
<dbReference type="PANTHER" id="PTHR43711:SF1">
    <property type="entry name" value="HISTIDINE KINASE 1"/>
    <property type="match status" value="1"/>
</dbReference>
<accession>A0ABS3NIV4</accession>
<evidence type="ECO:0000256" key="10">
    <source>
        <dbReference type="ARBA" id="ARBA00023012"/>
    </source>
</evidence>
<evidence type="ECO:0000256" key="3">
    <source>
        <dbReference type="ARBA" id="ARBA00012438"/>
    </source>
</evidence>
<dbReference type="InterPro" id="IPR003660">
    <property type="entry name" value="HAMP_dom"/>
</dbReference>
<dbReference type="CDD" id="cd06225">
    <property type="entry name" value="HAMP"/>
    <property type="match status" value="1"/>
</dbReference>
<keyword evidence="5" id="KW-0597">Phosphoprotein</keyword>
<name>A0ABS3NIV4_9GAMM</name>
<dbReference type="CDD" id="cd12914">
    <property type="entry name" value="PDC1_DGC_like"/>
    <property type="match status" value="1"/>
</dbReference>
<dbReference type="PROSITE" id="PS50885">
    <property type="entry name" value="HAMP"/>
    <property type="match status" value="1"/>
</dbReference>
<dbReference type="SMART" id="SM00388">
    <property type="entry name" value="HisKA"/>
    <property type="match status" value="1"/>
</dbReference>
<dbReference type="InterPro" id="IPR003594">
    <property type="entry name" value="HATPase_dom"/>
</dbReference>
<evidence type="ECO:0000313" key="15">
    <source>
        <dbReference type="Proteomes" id="UP000664882"/>
    </source>
</evidence>
<dbReference type="Gene3D" id="1.10.287.130">
    <property type="match status" value="1"/>
</dbReference>
<evidence type="ECO:0000256" key="6">
    <source>
        <dbReference type="ARBA" id="ARBA00022679"/>
    </source>
</evidence>
<sequence>MGLSLKGRISLIILATALLTVLAILVMSYQILGDDLEQQIRQQQMIETNRDAEQVQHKLALRLAALMGMSSQLTNGTQLNSVAKINEKIQRHALLQSYFPDGLLVLNQQGTAIAESLFVPHRLGTNYADVPHIKQALKTRKPVISHPVIGRKTGMPLISFVNPILGDDGQLLGILIGVINLSKASLLPQQRLAAAQQRGVEFKIIDAQSLTFIYNGTHPEKGIQPLPPPLANPLVDAALSGFNVGVVEKGEQRWVYANTHLNQLGWVFVRAVPYEQAIGPAKALLLDFASISILMGAILALAAFGLAWSAMRPLATMTQQIRTMSSQSTNNSPLPETGVREVAQLAQAFNQLVAERKALSAVKDDFVAVISHELRTPLTSINGALKLMHSGVTGPLPEKADELTVLALRNGERLQHIINDLLDINKLSAGKMQLAIEPCCITELVDEAIAANQPMAQEYQVQLRAQANQPYYAETDLFRFRQVLDNLLSNAIKFSPKQAVVTATTELTPCGRLRVSDQGSGIPAAFRDSLFERFAQAECGTMRANKGTGLGLTISKELITLMGGQIGFYNDKGAHLWVELPLRLDHTRKSEGQSDV</sequence>
<dbReference type="InterPro" id="IPR004358">
    <property type="entry name" value="Sig_transdc_His_kin-like_C"/>
</dbReference>
<keyword evidence="4" id="KW-1003">Cell membrane</keyword>
<evidence type="ECO:0000259" key="12">
    <source>
        <dbReference type="PROSITE" id="PS50109"/>
    </source>
</evidence>
<keyword evidence="15" id="KW-1185">Reference proteome</keyword>
<comment type="catalytic activity">
    <reaction evidence="1">
        <text>ATP + protein L-histidine = ADP + protein N-phospho-L-histidine.</text>
        <dbReference type="EC" id="2.7.13.3"/>
    </reaction>
</comment>
<dbReference type="EMBL" id="JAGDFX010000017">
    <property type="protein sequence ID" value="MBO1520521.1"/>
    <property type="molecule type" value="Genomic_DNA"/>
</dbReference>
<keyword evidence="11" id="KW-0472">Membrane</keyword>
<protein>
    <recommendedName>
        <fullName evidence="3">histidine kinase</fullName>
        <ecNumber evidence="3">2.7.13.3</ecNumber>
    </recommendedName>
</protein>
<dbReference type="CDD" id="cd00082">
    <property type="entry name" value="HisKA"/>
    <property type="match status" value="1"/>
</dbReference>
<evidence type="ECO:0000256" key="2">
    <source>
        <dbReference type="ARBA" id="ARBA00004651"/>
    </source>
</evidence>
<feature type="domain" description="HAMP" evidence="13">
    <location>
        <begin position="308"/>
        <end position="361"/>
    </location>
</feature>
<evidence type="ECO:0000259" key="13">
    <source>
        <dbReference type="PROSITE" id="PS50885"/>
    </source>
</evidence>
<dbReference type="InterPro" id="IPR003661">
    <property type="entry name" value="HisK_dim/P_dom"/>
</dbReference>
<dbReference type="InterPro" id="IPR029151">
    <property type="entry name" value="Sensor-like_sf"/>
</dbReference>
<dbReference type="InterPro" id="IPR050736">
    <property type="entry name" value="Sensor_HK_Regulatory"/>
</dbReference>
<dbReference type="InterPro" id="IPR036890">
    <property type="entry name" value="HATPase_C_sf"/>
</dbReference>
<dbReference type="Pfam" id="PF00672">
    <property type="entry name" value="HAMP"/>
    <property type="match status" value="1"/>
</dbReference>
<evidence type="ECO:0000256" key="9">
    <source>
        <dbReference type="ARBA" id="ARBA00022989"/>
    </source>
</evidence>
<dbReference type="PRINTS" id="PR00344">
    <property type="entry name" value="BCTRLSENSOR"/>
</dbReference>
<dbReference type="RefSeq" id="WP_208006394.1">
    <property type="nucleotide sequence ID" value="NZ_JAGDFX010000017.1"/>
</dbReference>
<evidence type="ECO:0000256" key="8">
    <source>
        <dbReference type="ARBA" id="ARBA00022777"/>
    </source>
</evidence>
<comment type="subcellular location">
    <subcellularLocation>
        <location evidence="2">Cell membrane</location>
        <topology evidence="2">Multi-pass membrane protein</topology>
    </subcellularLocation>
</comment>
<proteinExistence type="predicted"/>
<comment type="caution">
    <text evidence="14">The sequence shown here is derived from an EMBL/GenBank/DDBJ whole genome shotgun (WGS) entry which is preliminary data.</text>
</comment>
<gene>
    <name evidence="14" type="ORF">J3U76_12930</name>
</gene>
<keyword evidence="6" id="KW-0808">Transferase</keyword>
<dbReference type="PROSITE" id="PS50109">
    <property type="entry name" value="HIS_KIN"/>
    <property type="match status" value="1"/>
</dbReference>
<feature type="transmembrane region" description="Helical" evidence="11">
    <location>
        <begin position="288"/>
        <end position="308"/>
    </location>
</feature>
<evidence type="ECO:0000313" key="14">
    <source>
        <dbReference type="EMBL" id="MBO1520521.1"/>
    </source>
</evidence>
<dbReference type="SUPFAM" id="SSF55874">
    <property type="entry name" value="ATPase domain of HSP90 chaperone/DNA topoisomerase II/histidine kinase"/>
    <property type="match status" value="1"/>
</dbReference>
<feature type="domain" description="Histidine kinase" evidence="12">
    <location>
        <begin position="369"/>
        <end position="584"/>
    </location>
</feature>
<dbReference type="PANTHER" id="PTHR43711">
    <property type="entry name" value="TWO-COMPONENT HISTIDINE KINASE"/>
    <property type="match status" value="1"/>
</dbReference>
<dbReference type="EC" id="2.7.13.3" evidence="3"/>
<reference evidence="14 15" key="1">
    <citation type="submission" date="2021-03" db="EMBL/GenBank/DDBJ databases">
        <title>Oceanisphaera sp. nov., isolated from the intestine.</title>
        <authorList>
            <person name="Zhao L.-H."/>
            <person name="Shi L.-F."/>
        </authorList>
    </citation>
    <scope>NUCLEOTIDE SEQUENCE [LARGE SCALE GENOMIC DNA]</scope>
    <source>
        <strain evidence="14 15">DM8</strain>
    </source>
</reference>
<dbReference type="Pfam" id="PF00512">
    <property type="entry name" value="HisKA"/>
    <property type="match status" value="1"/>
</dbReference>
<evidence type="ECO:0000256" key="7">
    <source>
        <dbReference type="ARBA" id="ARBA00022692"/>
    </source>
</evidence>
<dbReference type="SUPFAM" id="SSF103190">
    <property type="entry name" value="Sensory domain-like"/>
    <property type="match status" value="1"/>
</dbReference>
<dbReference type="InterPro" id="IPR036097">
    <property type="entry name" value="HisK_dim/P_sf"/>
</dbReference>
<dbReference type="Proteomes" id="UP000664882">
    <property type="component" value="Unassembled WGS sequence"/>
</dbReference>
<evidence type="ECO:0000256" key="5">
    <source>
        <dbReference type="ARBA" id="ARBA00022553"/>
    </source>
</evidence>
<evidence type="ECO:0000256" key="1">
    <source>
        <dbReference type="ARBA" id="ARBA00000085"/>
    </source>
</evidence>
<dbReference type="SUPFAM" id="SSF47384">
    <property type="entry name" value="Homodimeric domain of signal transducing histidine kinase"/>
    <property type="match status" value="1"/>
</dbReference>
<evidence type="ECO:0000256" key="11">
    <source>
        <dbReference type="SAM" id="Phobius"/>
    </source>
</evidence>
<keyword evidence="7 11" id="KW-0812">Transmembrane</keyword>
<dbReference type="Gene3D" id="6.10.340.10">
    <property type="match status" value="1"/>
</dbReference>
<dbReference type="Pfam" id="PF02518">
    <property type="entry name" value="HATPase_c"/>
    <property type="match status" value="1"/>
</dbReference>
<keyword evidence="9 11" id="KW-1133">Transmembrane helix</keyword>
<dbReference type="SMART" id="SM00387">
    <property type="entry name" value="HATPase_c"/>
    <property type="match status" value="1"/>
</dbReference>